<sequence length="461" mass="52478">MSSNYYTPETELTDTDSLPAPRRFLSSNLWSTQYLLQVSGAMDHAMENDQEKVAEFFATSIPSASAPVNISLALAPTPIPTPPTHHIFRVSAPPMLPYDGKSSNLRTFCSQLLNLFQDQDLAFPTEMSKIRYAYQCLGPGALIRMRNHFRCLEDPTVRPEITSVSMFLEALKRECDDPGLVDKATRAVDEMRQKNITFHDFITKFQDNLAYSTYADVDKATWKKMLERRLSCKLHNVLLSSSDVPNDYYDFVAYLKQKDSRIQELQSEFPKTATPQPQPHSLPVPKFSFYSHPYTPASEFKELTVSQGGSATDLDLISREKGPKGRLTSRAKDDRRSLGRCHRCNKEGHLAINCPLGKSAGDSVSSTELKMANVPNSNYVLNPALYGNDIDIKNSEMPTKPNINGYIIWVMKIWKDNEYRDEALIEAFQEVFTEWTTEIFDVADILLLRDLRDHLRKTFRM</sequence>
<name>A0A2S4PL74_9PEZI</name>
<evidence type="ECO:0000313" key="4">
    <source>
        <dbReference type="EMBL" id="POS82774.1"/>
    </source>
</evidence>
<proteinExistence type="predicted"/>
<dbReference type="InterPro" id="IPR036875">
    <property type="entry name" value="Znf_CCHC_sf"/>
</dbReference>
<keyword evidence="1" id="KW-0863">Zinc-finger</keyword>
<dbReference type="Gene3D" id="4.10.60.10">
    <property type="entry name" value="Zinc finger, CCHC-type"/>
    <property type="match status" value="1"/>
</dbReference>
<evidence type="ECO:0000259" key="3">
    <source>
        <dbReference type="PROSITE" id="PS50158"/>
    </source>
</evidence>
<gene>
    <name evidence="4" type="ORF">EPUL_006147</name>
</gene>
<reference evidence="4 5" key="1">
    <citation type="submission" date="2017-10" db="EMBL/GenBank/DDBJ databases">
        <title>Development of genomic resources for the powdery mildew, Erysiphe pulchra.</title>
        <authorList>
            <person name="Wadl P.A."/>
            <person name="Mack B.M."/>
            <person name="Moore G."/>
            <person name="Beltz S.B."/>
        </authorList>
    </citation>
    <scope>NUCLEOTIDE SEQUENCE [LARGE SCALE GENOMIC DNA]</scope>
    <source>
        <strain evidence="4">Cflorida</strain>
    </source>
</reference>
<feature type="region of interest" description="Disordered" evidence="2">
    <location>
        <begin position="314"/>
        <end position="334"/>
    </location>
</feature>
<dbReference type="Proteomes" id="UP000237438">
    <property type="component" value="Unassembled WGS sequence"/>
</dbReference>
<evidence type="ECO:0000256" key="2">
    <source>
        <dbReference type="SAM" id="MobiDB-lite"/>
    </source>
</evidence>
<dbReference type="OrthoDB" id="4526134at2759"/>
<dbReference type="GO" id="GO:0003676">
    <property type="term" value="F:nucleic acid binding"/>
    <property type="evidence" value="ECO:0007669"/>
    <property type="project" value="InterPro"/>
</dbReference>
<keyword evidence="1" id="KW-0479">Metal-binding</keyword>
<dbReference type="InterPro" id="IPR001878">
    <property type="entry name" value="Znf_CCHC"/>
</dbReference>
<dbReference type="PROSITE" id="PS50158">
    <property type="entry name" value="ZF_CCHC"/>
    <property type="match status" value="1"/>
</dbReference>
<accession>A0A2S4PL74</accession>
<evidence type="ECO:0000313" key="5">
    <source>
        <dbReference type="Proteomes" id="UP000237438"/>
    </source>
</evidence>
<dbReference type="SUPFAM" id="SSF57756">
    <property type="entry name" value="Retrovirus zinc finger-like domains"/>
    <property type="match status" value="1"/>
</dbReference>
<keyword evidence="1" id="KW-0862">Zinc</keyword>
<dbReference type="GO" id="GO:0008270">
    <property type="term" value="F:zinc ion binding"/>
    <property type="evidence" value="ECO:0007669"/>
    <property type="project" value="UniProtKB-KW"/>
</dbReference>
<dbReference type="EMBL" id="PEDP01002268">
    <property type="protein sequence ID" value="POS82774.1"/>
    <property type="molecule type" value="Genomic_DNA"/>
</dbReference>
<protein>
    <recommendedName>
        <fullName evidence="3">CCHC-type domain-containing protein</fullName>
    </recommendedName>
</protein>
<feature type="domain" description="CCHC-type" evidence="3">
    <location>
        <begin position="340"/>
        <end position="355"/>
    </location>
</feature>
<dbReference type="STRING" id="225359.A0A2S4PL74"/>
<evidence type="ECO:0000256" key="1">
    <source>
        <dbReference type="PROSITE-ProRule" id="PRU00047"/>
    </source>
</evidence>
<keyword evidence="5" id="KW-1185">Reference proteome</keyword>
<dbReference type="SMART" id="SM00343">
    <property type="entry name" value="ZnF_C2HC"/>
    <property type="match status" value="1"/>
</dbReference>
<organism evidence="4 5">
    <name type="scientific">Erysiphe pulchra</name>
    <dbReference type="NCBI Taxonomy" id="225359"/>
    <lineage>
        <taxon>Eukaryota</taxon>
        <taxon>Fungi</taxon>
        <taxon>Dikarya</taxon>
        <taxon>Ascomycota</taxon>
        <taxon>Pezizomycotina</taxon>
        <taxon>Leotiomycetes</taxon>
        <taxon>Erysiphales</taxon>
        <taxon>Erysiphaceae</taxon>
        <taxon>Erysiphe</taxon>
    </lineage>
</organism>
<comment type="caution">
    <text evidence="4">The sequence shown here is derived from an EMBL/GenBank/DDBJ whole genome shotgun (WGS) entry which is preliminary data.</text>
</comment>
<dbReference type="AlphaFoldDB" id="A0A2S4PL74"/>